<dbReference type="AlphaFoldDB" id="I8T4M2"/>
<accession>I8T4M2</accession>
<reference evidence="2 3" key="1">
    <citation type="journal article" date="2012" name="J. Bacteriol.">
        <title>Genome Sequence of n-Alkane-Degrading Hydrocarboniphaga effusa Strain AP103T (ATCC BAA-332T).</title>
        <authorList>
            <person name="Chang H.K."/>
            <person name="Zylstra G.J."/>
            <person name="Chae J.C."/>
        </authorList>
    </citation>
    <scope>NUCLEOTIDE SEQUENCE [LARGE SCALE GENOMIC DNA]</scope>
    <source>
        <strain evidence="2 3">AP103</strain>
    </source>
</reference>
<evidence type="ECO:0000256" key="1">
    <source>
        <dbReference type="SAM" id="SignalP"/>
    </source>
</evidence>
<feature type="signal peptide" evidence="1">
    <location>
        <begin position="1"/>
        <end position="29"/>
    </location>
</feature>
<comment type="caution">
    <text evidence="2">The sequence shown here is derived from an EMBL/GenBank/DDBJ whole genome shotgun (WGS) entry which is preliminary data.</text>
</comment>
<evidence type="ECO:0008006" key="4">
    <source>
        <dbReference type="Google" id="ProtNLM"/>
    </source>
</evidence>
<dbReference type="RefSeq" id="WP_007185410.1">
    <property type="nucleotide sequence ID" value="NZ_AKGD01000002.1"/>
</dbReference>
<keyword evidence="3" id="KW-1185">Reference proteome</keyword>
<dbReference type="Proteomes" id="UP000003704">
    <property type="component" value="Unassembled WGS sequence"/>
</dbReference>
<sequence>MIAPSRAGWRSVAAAAGLLAIGACASASAQAVATADATLDADSQAFKREALELERDLRQLETSRLYPAANRLEVFVATDIGAFFKLETLRVELDGKTIAEHRYSDAESAALTRGAAQQLHVGTTSPGAHQLLAVFTGRGPEGRRYRRGASVDFTQAGQPSRIDLRVIDGEGPQQPAFSAKVLP</sequence>
<evidence type="ECO:0000313" key="2">
    <source>
        <dbReference type="EMBL" id="EIT68885.1"/>
    </source>
</evidence>
<dbReference type="PROSITE" id="PS51257">
    <property type="entry name" value="PROKAR_LIPOPROTEIN"/>
    <property type="match status" value="1"/>
</dbReference>
<name>I8T4M2_9GAMM</name>
<dbReference type="OrthoDB" id="5395931at2"/>
<proteinExistence type="predicted"/>
<dbReference type="STRING" id="1172194.WQQ_24670"/>
<organism evidence="2 3">
    <name type="scientific">Hydrocarboniphaga effusa AP103</name>
    <dbReference type="NCBI Taxonomy" id="1172194"/>
    <lineage>
        <taxon>Bacteria</taxon>
        <taxon>Pseudomonadati</taxon>
        <taxon>Pseudomonadota</taxon>
        <taxon>Gammaproteobacteria</taxon>
        <taxon>Nevskiales</taxon>
        <taxon>Nevskiaceae</taxon>
        <taxon>Hydrocarboniphaga</taxon>
    </lineage>
</organism>
<feature type="chain" id="PRO_5003713982" description="AraC family transcriptional regulator" evidence="1">
    <location>
        <begin position="30"/>
        <end position="183"/>
    </location>
</feature>
<protein>
    <recommendedName>
        <fullName evidence="4">AraC family transcriptional regulator</fullName>
    </recommendedName>
</protein>
<gene>
    <name evidence="2" type="ORF">WQQ_24670</name>
</gene>
<keyword evidence="1" id="KW-0732">Signal</keyword>
<evidence type="ECO:0000313" key="3">
    <source>
        <dbReference type="Proteomes" id="UP000003704"/>
    </source>
</evidence>
<dbReference type="EMBL" id="AKGD01000002">
    <property type="protein sequence ID" value="EIT68885.1"/>
    <property type="molecule type" value="Genomic_DNA"/>
</dbReference>